<evidence type="ECO:0000256" key="1">
    <source>
        <dbReference type="SAM" id="MobiDB-lite"/>
    </source>
</evidence>
<evidence type="ECO:0000313" key="4">
    <source>
        <dbReference type="Proteomes" id="UP000799771"/>
    </source>
</evidence>
<accession>A0A6A5ZWJ7</accession>
<gene>
    <name evidence="3" type="ORF">P153DRAFT_141831</name>
</gene>
<dbReference type="AlphaFoldDB" id="A0A6A5ZWJ7"/>
<keyword evidence="2" id="KW-1133">Transmembrane helix</keyword>
<name>A0A6A5ZWJ7_9PLEO</name>
<keyword evidence="2" id="KW-0812">Transmembrane</keyword>
<dbReference type="EMBL" id="ML977521">
    <property type="protein sequence ID" value="KAF2123960.1"/>
    <property type="molecule type" value="Genomic_DNA"/>
</dbReference>
<dbReference type="RefSeq" id="XP_033518353.1">
    <property type="nucleotide sequence ID" value="XM_033662111.1"/>
</dbReference>
<feature type="transmembrane region" description="Helical" evidence="2">
    <location>
        <begin position="57"/>
        <end position="75"/>
    </location>
</feature>
<keyword evidence="4" id="KW-1185">Reference proteome</keyword>
<proteinExistence type="predicted"/>
<feature type="compositionally biased region" description="Basic residues" evidence="1">
    <location>
        <begin position="123"/>
        <end position="132"/>
    </location>
</feature>
<reference evidence="3" key="1">
    <citation type="journal article" date="2020" name="Stud. Mycol.">
        <title>101 Dothideomycetes genomes: a test case for predicting lifestyles and emergence of pathogens.</title>
        <authorList>
            <person name="Haridas S."/>
            <person name="Albert R."/>
            <person name="Binder M."/>
            <person name="Bloem J."/>
            <person name="Labutti K."/>
            <person name="Salamov A."/>
            <person name="Andreopoulos B."/>
            <person name="Baker S."/>
            <person name="Barry K."/>
            <person name="Bills G."/>
            <person name="Bluhm B."/>
            <person name="Cannon C."/>
            <person name="Castanera R."/>
            <person name="Culley D."/>
            <person name="Daum C."/>
            <person name="Ezra D."/>
            <person name="Gonzalez J."/>
            <person name="Henrissat B."/>
            <person name="Kuo A."/>
            <person name="Liang C."/>
            <person name="Lipzen A."/>
            <person name="Lutzoni F."/>
            <person name="Magnuson J."/>
            <person name="Mondo S."/>
            <person name="Nolan M."/>
            <person name="Ohm R."/>
            <person name="Pangilinan J."/>
            <person name="Park H.-J."/>
            <person name="Ramirez L."/>
            <person name="Alfaro M."/>
            <person name="Sun H."/>
            <person name="Tritt A."/>
            <person name="Yoshinaga Y."/>
            <person name="Zwiers L.-H."/>
            <person name="Turgeon B."/>
            <person name="Goodwin S."/>
            <person name="Spatafora J."/>
            <person name="Crous P."/>
            <person name="Grigoriev I."/>
        </authorList>
    </citation>
    <scope>NUCLEOTIDE SEQUENCE</scope>
    <source>
        <strain evidence="3">CBS 119687</strain>
    </source>
</reference>
<feature type="region of interest" description="Disordered" evidence="1">
    <location>
        <begin position="99"/>
        <end position="134"/>
    </location>
</feature>
<dbReference type="Proteomes" id="UP000799771">
    <property type="component" value="Unassembled WGS sequence"/>
</dbReference>
<feature type="transmembrane region" description="Helical" evidence="2">
    <location>
        <begin position="31"/>
        <end position="50"/>
    </location>
</feature>
<protein>
    <submittedName>
        <fullName evidence="3">Uncharacterized protein</fullName>
    </submittedName>
</protein>
<evidence type="ECO:0000256" key="2">
    <source>
        <dbReference type="SAM" id="Phobius"/>
    </source>
</evidence>
<keyword evidence="2" id="KW-0472">Membrane</keyword>
<sequence>MKCSTVCFSVLVPVPVFVSASAPASASSVCLAFVCVVVLYFTVLGCYTYIRTILHSTLLSVCLAFTYTVLLSARYQGDENTTQGYTLYIPYLHASPRSASIHTTTPTPPHPRHTQQNATPPRHSQHPRRKTRPNPLHRLLHAHNLRRRPHNRRLHNLEAKARPQAWQGAGRDARVDVEYCGWEGAWWREGALCEVGG</sequence>
<organism evidence="3 4">
    <name type="scientific">Dothidotthia symphoricarpi CBS 119687</name>
    <dbReference type="NCBI Taxonomy" id="1392245"/>
    <lineage>
        <taxon>Eukaryota</taxon>
        <taxon>Fungi</taxon>
        <taxon>Dikarya</taxon>
        <taxon>Ascomycota</taxon>
        <taxon>Pezizomycotina</taxon>
        <taxon>Dothideomycetes</taxon>
        <taxon>Pleosporomycetidae</taxon>
        <taxon>Pleosporales</taxon>
        <taxon>Dothidotthiaceae</taxon>
        <taxon>Dothidotthia</taxon>
    </lineage>
</organism>
<evidence type="ECO:0000313" key="3">
    <source>
        <dbReference type="EMBL" id="KAF2123960.1"/>
    </source>
</evidence>
<dbReference type="GeneID" id="54402543"/>